<feature type="domain" description="DUF3885" evidence="1">
    <location>
        <begin position="7"/>
        <end position="203"/>
    </location>
</feature>
<proteinExistence type="predicted"/>
<evidence type="ECO:0000259" key="1">
    <source>
        <dbReference type="Pfam" id="PF13021"/>
    </source>
</evidence>
<gene>
    <name evidence="2" type="primary">orf215</name>
</gene>
<accession>Q8GEB8</accession>
<dbReference type="AlphaFoldDB" id="Q8GEB8"/>
<dbReference type="InterPro" id="IPR024976">
    <property type="entry name" value="DUF3885"/>
</dbReference>
<protein>
    <submittedName>
        <fullName evidence="2">ORF215</fullName>
    </submittedName>
</protein>
<evidence type="ECO:0000313" key="2">
    <source>
        <dbReference type="EMBL" id="AAN16068.1"/>
    </source>
</evidence>
<dbReference type="EMBL" id="AY129393">
    <property type="protein sequence ID" value="AAN16068.1"/>
    <property type="molecule type" value="Genomic_DNA"/>
</dbReference>
<dbReference type="Pfam" id="PF13021">
    <property type="entry name" value="DUF3885"/>
    <property type="match status" value="1"/>
</dbReference>
<reference evidence="2" key="1">
    <citation type="journal article" date="2003" name="J. Bacteriol.">
        <title>Recombination activity of a distinctive integron-gene cassette system associated with Pseudomonas stutzeri populations in soil.</title>
        <authorList>
            <person name="Holmes A.J."/>
            <person name="Holley M.P."/>
            <person name="Mahon A."/>
            <person name="Nield B."/>
            <person name="Gillings M."/>
            <person name="Stokes H.W."/>
        </authorList>
    </citation>
    <scope>NUCLEOTIDE SEQUENCE</scope>
    <source>
        <strain evidence="2">BAM17</strain>
    </source>
</reference>
<organism evidence="2">
    <name type="scientific">Stutzerimonas stutzeri</name>
    <name type="common">Pseudomonas stutzeri</name>
    <dbReference type="NCBI Taxonomy" id="316"/>
    <lineage>
        <taxon>Bacteria</taxon>
        <taxon>Pseudomonadati</taxon>
        <taxon>Pseudomonadota</taxon>
        <taxon>Gammaproteobacteria</taxon>
        <taxon>Pseudomonadales</taxon>
        <taxon>Pseudomonadaceae</taxon>
        <taxon>Stutzerimonas</taxon>
    </lineage>
</organism>
<name>Q8GEB8_STUST</name>
<sequence>MRVGQNEIKLERPLFYNNPFGLRFEIGPTEIGVWANRERRQVNENYFNASLERAQRIFDTAFTPSDDISIVYQIFSDGRRRIKKKCYVLRQVNTGSTNKIEFSDHRDLYSDNLNYKCEFWHRATASRLTVEDANINKILLTLINTDFGSRYPSIGSGECYFINHTKGLVLNLYDDRGMDVVALKKETLLHLYKTHNEWLLNYDREHIDQMFSQI</sequence>